<evidence type="ECO:0000313" key="2">
    <source>
        <dbReference type="EMBL" id="GIY09460.1"/>
    </source>
</evidence>
<dbReference type="Proteomes" id="UP001054837">
    <property type="component" value="Unassembled WGS sequence"/>
</dbReference>
<feature type="compositionally biased region" description="Basic residues" evidence="1">
    <location>
        <begin position="110"/>
        <end position="123"/>
    </location>
</feature>
<keyword evidence="3" id="KW-1185">Reference proteome</keyword>
<accession>A0AAV4QJW6</accession>
<evidence type="ECO:0000313" key="3">
    <source>
        <dbReference type="Proteomes" id="UP001054837"/>
    </source>
</evidence>
<gene>
    <name evidence="2" type="ORF">CDAR_400591</name>
</gene>
<name>A0AAV4QJW6_9ARAC</name>
<feature type="compositionally biased region" description="Basic and acidic residues" evidence="1">
    <location>
        <begin position="94"/>
        <end position="109"/>
    </location>
</feature>
<organism evidence="2 3">
    <name type="scientific">Caerostris darwini</name>
    <dbReference type="NCBI Taxonomy" id="1538125"/>
    <lineage>
        <taxon>Eukaryota</taxon>
        <taxon>Metazoa</taxon>
        <taxon>Ecdysozoa</taxon>
        <taxon>Arthropoda</taxon>
        <taxon>Chelicerata</taxon>
        <taxon>Arachnida</taxon>
        <taxon>Araneae</taxon>
        <taxon>Araneomorphae</taxon>
        <taxon>Entelegynae</taxon>
        <taxon>Araneoidea</taxon>
        <taxon>Araneidae</taxon>
        <taxon>Caerostris</taxon>
    </lineage>
</organism>
<dbReference type="AlphaFoldDB" id="A0AAV4QJW6"/>
<feature type="region of interest" description="Disordered" evidence="1">
    <location>
        <begin position="55"/>
        <end position="137"/>
    </location>
</feature>
<feature type="compositionally biased region" description="Polar residues" evidence="1">
    <location>
        <begin position="83"/>
        <end position="93"/>
    </location>
</feature>
<evidence type="ECO:0000256" key="1">
    <source>
        <dbReference type="SAM" id="MobiDB-lite"/>
    </source>
</evidence>
<protein>
    <submittedName>
        <fullName evidence="2">Uncharacterized protein</fullName>
    </submittedName>
</protein>
<comment type="caution">
    <text evidence="2">The sequence shown here is derived from an EMBL/GenBank/DDBJ whole genome shotgun (WGS) entry which is preliminary data.</text>
</comment>
<dbReference type="EMBL" id="BPLQ01004638">
    <property type="protein sequence ID" value="GIY09460.1"/>
    <property type="molecule type" value="Genomic_DNA"/>
</dbReference>
<sequence>MGIVGTLICLCHVITRRRDRDRIHKMGMMNQNRHNLLLLLGAYDSSELYKADFEFSRTPTSQSSATKQRDAVELDDAPPVKESFSSTRTSSAQPEEKSRSLSRFRERNVAPKRKPQLNLRKRISHQDQLNSRNKESNDTPKKVIIFISALFLFY</sequence>
<reference evidence="2 3" key="1">
    <citation type="submission" date="2021-06" db="EMBL/GenBank/DDBJ databases">
        <title>Caerostris darwini draft genome.</title>
        <authorList>
            <person name="Kono N."/>
            <person name="Arakawa K."/>
        </authorList>
    </citation>
    <scope>NUCLEOTIDE SEQUENCE [LARGE SCALE GENOMIC DNA]</scope>
</reference>
<feature type="compositionally biased region" description="Polar residues" evidence="1">
    <location>
        <begin position="57"/>
        <end position="66"/>
    </location>
</feature>
<proteinExistence type="predicted"/>